<dbReference type="Pfam" id="PF01467">
    <property type="entry name" value="CTP_transf_like"/>
    <property type="match status" value="1"/>
</dbReference>
<dbReference type="NCBIfam" id="NF000839">
    <property type="entry name" value="PRK00071.1-1"/>
    <property type="match status" value="1"/>
</dbReference>
<dbReference type="EMBL" id="LR778175">
    <property type="protein sequence ID" value="CAB1277124.1"/>
    <property type="molecule type" value="Genomic_DNA"/>
</dbReference>
<comment type="similarity">
    <text evidence="3 11">Belongs to the NadD family.</text>
</comment>
<evidence type="ECO:0000256" key="6">
    <source>
        <dbReference type="ARBA" id="ARBA00022695"/>
    </source>
</evidence>
<evidence type="ECO:0000256" key="10">
    <source>
        <dbReference type="ARBA" id="ARBA00048721"/>
    </source>
</evidence>
<dbReference type="Proteomes" id="UP000516072">
    <property type="component" value="Chromosome"/>
</dbReference>
<dbReference type="UniPathway" id="UPA00253">
    <property type="reaction ID" value="UER00332"/>
</dbReference>
<reference evidence="13 14" key="1">
    <citation type="submission" date="2020-03" db="EMBL/GenBank/DDBJ databases">
        <authorList>
            <person name="Picone N."/>
        </authorList>
    </citation>
    <scope>NUCLEOTIDE SEQUENCE [LARGE SCALE GENOMIC DNA]</scope>
    <source>
        <strain evidence="13">NSCAC1</strain>
    </source>
</reference>
<evidence type="ECO:0000259" key="12">
    <source>
        <dbReference type="Pfam" id="PF01467"/>
    </source>
</evidence>
<evidence type="ECO:0000313" key="13">
    <source>
        <dbReference type="EMBL" id="CAB1277124.1"/>
    </source>
</evidence>
<dbReference type="GO" id="GO:0005524">
    <property type="term" value="F:ATP binding"/>
    <property type="evidence" value="ECO:0007669"/>
    <property type="project" value="UniProtKB-KW"/>
</dbReference>
<comment type="function">
    <text evidence="1 11">Catalyzes the reversible adenylation of nicotinate mononucleotide (NaMN) to nicotinic acid adenine dinucleotide (NaAD).</text>
</comment>
<dbReference type="EC" id="2.7.7.18" evidence="11"/>
<dbReference type="InterPro" id="IPR005248">
    <property type="entry name" value="NadD/NMNAT"/>
</dbReference>
<dbReference type="RefSeq" id="WP_197744177.1">
    <property type="nucleotide sequence ID" value="NZ_LR778175.1"/>
</dbReference>
<evidence type="ECO:0000256" key="3">
    <source>
        <dbReference type="ARBA" id="ARBA00009014"/>
    </source>
</evidence>
<evidence type="ECO:0000256" key="9">
    <source>
        <dbReference type="ARBA" id="ARBA00023027"/>
    </source>
</evidence>
<dbReference type="InterPro" id="IPR004821">
    <property type="entry name" value="Cyt_trans-like"/>
</dbReference>
<evidence type="ECO:0000256" key="11">
    <source>
        <dbReference type="HAMAP-Rule" id="MF_00244"/>
    </source>
</evidence>
<dbReference type="GO" id="GO:0004515">
    <property type="term" value="F:nicotinate-nucleotide adenylyltransferase activity"/>
    <property type="evidence" value="ECO:0007669"/>
    <property type="project" value="UniProtKB-UniRule"/>
</dbReference>
<dbReference type="GO" id="GO:0009435">
    <property type="term" value="P:NAD+ biosynthetic process"/>
    <property type="evidence" value="ECO:0007669"/>
    <property type="project" value="UniProtKB-UniRule"/>
</dbReference>
<dbReference type="CDD" id="cd02165">
    <property type="entry name" value="NMNAT"/>
    <property type="match status" value="1"/>
</dbReference>
<evidence type="ECO:0000256" key="7">
    <source>
        <dbReference type="ARBA" id="ARBA00022741"/>
    </source>
</evidence>
<comment type="pathway">
    <text evidence="2 11">Cofactor biosynthesis; NAD(+) biosynthesis; deamido-NAD(+) from nicotinate D-ribonucleotide: step 1/1.</text>
</comment>
<keyword evidence="14" id="KW-1185">Reference proteome</keyword>
<evidence type="ECO:0000256" key="4">
    <source>
        <dbReference type="ARBA" id="ARBA00022642"/>
    </source>
</evidence>
<dbReference type="Gene3D" id="3.40.50.620">
    <property type="entry name" value="HUPs"/>
    <property type="match status" value="1"/>
</dbReference>
<keyword evidence="7 11" id="KW-0547">Nucleotide-binding</keyword>
<gene>
    <name evidence="11 13" type="primary">nadD</name>
    <name evidence="13" type="ORF">NSCAC_1514</name>
</gene>
<dbReference type="PANTHER" id="PTHR39321:SF3">
    <property type="entry name" value="PHOSPHOPANTETHEINE ADENYLYLTRANSFERASE"/>
    <property type="match status" value="1"/>
</dbReference>
<evidence type="ECO:0000256" key="5">
    <source>
        <dbReference type="ARBA" id="ARBA00022679"/>
    </source>
</evidence>
<dbReference type="NCBIfam" id="TIGR00482">
    <property type="entry name" value="nicotinate (nicotinamide) nucleotide adenylyltransferase"/>
    <property type="match status" value="1"/>
</dbReference>
<dbReference type="AlphaFoldDB" id="A0A7G1QB35"/>
<feature type="domain" description="Cytidyltransferase-like" evidence="12">
    <location>
        <begin position="14"/>
        <end position="192"/>
    </location>
</feature>
<keyword evidence="6 11" id="KW-0548">Nucleotidyltransferase</keyword>
<dbReference type="NCBIfam" id="NF000840">
    <property type="entry name" value="PRK00071.1-3"/>
    <property type="match status" value="1"/>
</dbReference>
<evidence type="ECO:0000256" key="8">
    <source>
        <dbReference type="ARBA" id="ARBA00022840"/>
    </source>
</evidence>
<dbReference type="NCBIfam" id="TIGR00125">
    <property type="entry name" value="cyt_tran_rel"/>
    <property type="match status" value="1"/>
</dbReference>
<sequence length="220" mass="25532">MSLKNRDLRTPIGIFGGTFDPIHFGHLRIALELLEQTPLAEIRFILCPYPPHRQIPIVSPETRLAMLKLATITESRFIIDSREFNRSAPSYTFDTLISLREEIGEKTPLCLILGTDAFQGLSKWYQWKELINLTHFIVVKRPKENLYLESELKCLVAGKTINDPLWLMEKPIGYILFTELTQLDISASQIRNLIKKGKNPRYLLPNSVWEYIQQRKLYSS</sequence>
<accession>A0A7G1QB35</accession>
<dbReference type="PANTHER" id="PTHR39321">
    <property type="entry name" value="NICOTINATE-NUCLEOTIDE ADENYLYLTRANSFERASE-RELATED"/>
    <property type="match status" value="1"/>
</dbReference>
<keyword evidence="8 11" id="KW-0067">ATP-binding</keyword>
<dbReference type="KEGG" id="ntg:NSCAC_1514"/>
<keyword evidence="9 11" id="KW-0520">NAD</keyword>
<evidence type="ECO:0000256" key="1">
    <source>
        <dbReference type="ARBA" id="ARBA00002324"/>
    </source>
</evidence>
<keyword evidence="4 11" id="KW-0662">Pyridine nucleotide biosynthesis</keyword>
<keyword evidence="5 11" id="KW-0808">Transferase</keyword>
<dbReference type="InterPro" id="IPR014729">
    <property type="entry name" value="Rossmann-like_a/b/a_fold"/>
</dbReference>
<protein>
    <recommendedName>
        <fullName evidence="11">Probable nicotinate-nucleotide adenylyltransferase</fullName>
        <ecNumber evidence="11">2.7.7.18</ecNumber>
    </recommendedName>
    <alternativeName>
        <fullName evidence="11">Deamido-NAD(+) diphosphorylase</fullName>
    </alternativeName>
    <alternativeName>
        <fullName evidence="11">Deamido-NAD(+) pyrophosphorylase</fullName>
    </alternativeName>
    <alternativeName>
        <fullName evidence="11">Nicotinate mononucleotide adenylyltransferase</fullName>
        <shortName evidence="11">NaMN adenylyltransferase</shortName>
    </alternativeName>
</protein>
<dbReference type="SUPFAM" id="SSF52374">
    <property type="entry name" value="Nucleotidylyl transferase"/>
    <property type="match status" value="1"/>
</dbReference>
<proteinExistence type="inferred from homology"/>
<comment type="catalytic activity">
    <reaction evidence="10 11">
        <text>nicotinate beta-D-ribonucleotide + ATP + H(+) = deamido-NAD(+) + diphosphate</text>
        <dbReference type="Rhea" id="RHEA:22860"/>
        <dbReference type="ChEBI" id="CHEBI:15378"/>
        <dbReference type="ChEBI" id="CHEBI:30616"/>
        <dbReference type="ChEBI" id="CHEBI:33019"/>
        <dbReference type="ChEBI" id="CHEBI:57502"/>
        <dbReference type="ChEBI" id="CHEBI:58437"/>
        <dbReference type="EC" id="2.7.7.18"/>
    </reaction>
</comment>
<dbReference type="HAMAP" id="MF_00244">
    <property type="entry name" value="NaMN_adenylyltr"/>
    <property type="match status" value="1"/>
</dbReference>
<name>A0A7G1QB35_9GAMM</name>
<evidence type="ECO:0000256" key="2">
    <source>
        <dbReference type="ARBA" id="ARBA00005019"/>
    </source>
</evidence>
<organism evidence="13 14">
    <name type="scientific">Candidatus Nitrosacidococcus tergens</name>
    <dbReference type="NCBI Taxonomy" id="553981"/>
    <lineage>
        <taxon>Bacteria</taxon>
        <taxon>Pseudomonadati</taxon>
        <taxon>Pseudomonadota</taxon>
        <taxon>Gammaproteobacteria</taxon>
        <taxon>Chromatiales</taxon>
        <taxon>Chromatiaceae</taxon>
        <taxon>Candidatus Nitrosacidococcus</taxon>
    </lineage>
</organism>
<evidence type="ECO:0000313" key="14">
    <source>
        <dbReference type="Proteomes" id="UP000516072"/>
    </source>
</evidence>